<evidence type="ECO:0000313" key="2">
    <source>
        <dbReference type="Proteomes" id="UP001385951"/>
    </source>
</evidence>
<evidence type="ECO:0000313" key="1">
    <source>
        <dbReference type="EMBL" id="KAK7680239.1"/>
    </source>
</evidence>
<name>A0AAW0FML6_9APHY</name>
<gene>
    <name evidence="1" type="ORF">QCA50_016748</name>
</gene>
<protein>
    <recommendedName>
        <fullName evidence="3">Protein kinase domain-containing protein</fullName>
    </recommendedName>
</protein>
<proteinExistence type="predicted"/>
<reference evidence="1 2" key="1">
    <citation type="submission" date="2022-09" db="EMBL/GenBank/DDBJ databases">
        <authorList>
            <person name="Palmer J.M."/>
        </authorList>
    </citation>
    <scope>NUCLEOTIDE SEQUENCE [LARGE SCALE GENOMIC DNA]</scope>
    <source>
        <strain evidence="1 2">DSM 7382</strain>
    </source>
</reference>
<dbReference type="SUPFAM" id="SSF56112">
    <property type="entry name" value="Protein kinase-like (PK-like)"/>
    <property type="match status" value="1"/>
</dbReference>
<accession>A0AAW0FML6</accession>
<dbReference type="EMBL" id="JASBNA010000051">
    <property type="protein sequence ID" value="KAK7680239.1"/>
    <property type="molecule type" value="Genomic_DNA"/>
</dbReference>
<keyword evidence="2" id="KW-1185">Reference proteome</keyword>
<dbReference type="Proteomes" id="UP001385951">
    <property type="component" value="Unassembled WGS sequence"/>
</dbReference>
<sequence length="166" mass="18707">MTHPPHFRCYRNGTETFQLTYIQDLVPEFPGRAVFEAEAKNCETGEVTTVAVKFTNKYGRRGHELLAQNSLAPALRFCERVDDVGMFVVVTDFAEGESDDIRLSDERQVELLRQGINILHAEGLVWGDLRWPNVLVDEVTGNITLIDLDWCGLPERPATLLTSIST</sequence>
<evidence type="ECO:0008006" key="3">
    <source>
        <dbReference type="Google" id="ProtNLM"/>
    </source>
</evidence>
<dbReference type="InterPro" id="IPR011009">
    <property type="entry name" value="Kinase-like_dom_sf"/>
</dbReference>
<organism evidence="1 2">
    <name type="scientific">Cerrena zonata</name>
    <dbReference type="NCBI Taxonomy" id="2478898"/>
    <lineage>
        <taxon>Eukaryota</taxon>
        <taxon>Fungi</taxon>
        <taxon>Dikarya</taxon>
        <taxon>Basidiomycota</taxon>
        <taxon>Agaricomycotina</taxon>
        <taxon>Agaricomycetes</taxon>
        <taxon>Polyporales</taxon>
        <taxon>Cerrenaceae</taxon>
        <taxon>Cerrena</taxon>
    </lineage>
</organism>
<comment type="caution">
    <text evidence="1">The sequence shown here is derived from an EMBL/GenBank/DDBJ whole genome shotgun (WGS) entry which is preliminary data.</text>
</comment>
<dbReference type="AlphaFoldDB" id="A0AAW0FML6"/>